<dbReference type="InterPro" id="IPR035973">
    <property type="entry name" value="Cyt_c_oxidase_su3-like_sf"/>
</dbReference>
<dbReference type="InterPro" id="IPR013833">
    <property type="entry name" value="Cyt_c_oxidase_su3_a-hlx"/>
</dbReference>
<evidence type="ECO:0000259" key="8">
    <source>
        <dbReference type="PROSITE" id="PS50253"/>
    </source>
</evidence>
<accession>A0A7W8DTU9</accession>
<evidence type="ECO:0000256" key="6">
    <source>
        <dbReference type="RuleBase" id="RU003376"/>
    </source>
</evidence>
<gene>
    <name evidence="9" type="ORF">HNQ66_001715</name>
</gene>
<evidence type="ECO:0000256" key="1">
    <source>
        <dbReference type="ARBA" id="ARBA00004141"/>
    </source>
</evidence>
<dbReference type="AlphaFoldDB" id="A0A7W8DTU9"/>
<dbReference type="RefSeq" id="WP_184143028.1">
    <property type="nucleotide sequence ID" value="NZ_JACHIK010000004.1"/>
</dbReference>
<evidence type="ECO:0000313" key="9">
    <source>
        <dbReference type="EMBL" id="MBB5042319.1"/>
    </source>
</evidence>
<dbReference type="Proteomes" id="UP000535406">
    <property type="component" value="Unassembled WGS sequence"/>
</dbReference>
<sequence>MADRVREPYAAPGQQREAAMMGMYIFLASETMLFSGLFLVALHLRLEHAPEVVAASRQMHYFIGAANTALLLTSSLLVALAVEAAREGRARPAVLATAILLGLGFLALKAVEYRMEYAEGILPLPGAVTEFSSPARHAFMNLYLIATALHAVHLSIGLGLLATLAVRLLRGTLPLPERSIVMVNAGLYWHLVDVIWIFLYPVFYLAR</sequence>
<comment type="subcellular location">
    <subcellularLocation>
        <location evidence="6">Cell membrane</location>
        <topology evidence="6">Multi-pass membrane protein</topology>
    </subcellularLocation>
    <subcellularLocation>
        <location evidence="1">Membrane</location>
        <topology evidence="1">Multi-pass membrane protein</topology>
    </subcellularLocation>
</comment>
<keyword evidence="5 7" id="KW-0472">Membrane</keyword>
<feature type="domain" description="Heme-copper oxidase subunit III family profile" evidence="8">
    <location>
        <begin position="1"/>
        <end position="207"/>
    </location>
</feature>
<reference evidence="9 10" key="1">
    <citation type="submission" date="2020-08" db="EMBL/GenBank/DDBJ databases">
        <title>Genomic Encyclopedia of Type Strains, Phase IV (KMG-IV): sequencing the most valuable type-strain genomes for metagenomic binning, comparative biology and taxonomic classification.</title>
        <authorList>
            <person name="Goeker M."/>
        </authorList>
    </citation>
    <scope>NUCLEOTIDE SEQUENCE [LARGE SCALE GENOMIC DNA]</scope>
    <source>
        <strain evidence="9 10">DSM 21319</strain>
    </source>
</reference>
<feature type="transmembrane region" description="Helical" evidence="7">
    <location>
        <begin position="93"/>
        <end position="111"/>
    </location>
</feature>
<evidence type="ECO:0000256" key="4">
    <source>
        <dbReference type="ARBA" id="ARBA00022989"/>
    </source>
</evidence>
<dbReference type="PANTHER" id="PTHR11403">
    <property type="entry name" value="CYTOCHROME C OXIDASE SUBUNIT III"/>
    <property type="match status" value="1"/>
</dbReference>
<evidence type="ECO:0000256" key="2">
    <source>
        <dbReference type="ARBA" id="ARBA00010581"/>
    </source>
</evidence>
<dbReference type="GO" id="GO:0005886">
    <property type="term" value="C:plasma membrane"/>
    <property type="evidence" value="ECO:0007669"/>
    <property type="project" value="UniProtKB-SubCell"/>
</dbReference>
<comment type="similarity">
    <text evidence="2 6">Belongs to the cytochrome c oxidase subunit 3 family.</text>
</comment>
<feature type="transmembrane region" description="Helical" evidence="7">
    <location>
        <begin position="21"/>
        <end position="41"/>
    </location>
</feature>
<evidence type="ECO:0000256" key="5">
    <source>
        <dbReference type="ARBA" id="ARBA00023136"/>
    </source>
</evidence>
<proteinExistence type="inferred from homology"/>
<organism evidence="9 10">
    <name type="scientific">Shinella fusca</name>
    <dbReference type="NCBI Taxonomy" id="544480"/>
    <lineage>
        <taxon>Bacteria</taxon>
        <taxon>Pseudomonadati</taxon>
        <taxon>Pseudomonadota</taxon>
        <taxon>Alphaproteobacteria</taxon>
        <taxon>Hyphomicrobiales</taxon>
        <taxon>Rhizobiaceae</taxon>
        <taxon>Shinella</taxon>
    </lineage>
</organism>
<dbReference type="InterPro" id="IPR024791">
    <property type="entry name" value="Cyt_c/ubiquinol_Oxase_su3"/>
</dbReference>
<dbReference type="SUPFAM" id="SSF81452">
    <property type="entry name" value="Cytochrome c oxidase subunit III-like"/>
    <property type="match status" value="1"/>
</dbReference>
<dbReference type="Pfam" id="PF00510">
    <property type="entry name" value="COX3"/>
    <property type="match status" value="1"/>
</dbReference>
<dbReference type="GO" id="GO:0019646">
    <property type="term" value="P:aerobic electron transport chain"/>
    <property type="evidence" value="ECO:0007669"/>
    <property type="project" value="InterPro"/>
</dbReference>
<dbReference type="Gene3D" id="1.20.120.80">
    <property type="entry name" value="Cytochrome c oxidase, subunit III, four-helix bundle"/>
    <property type="match status" value="1"/>
</dbReference>
<dbReference type="PROSITE" id="PS50253">
    <property type="entry name" value="COX3"/>
    <property type="match status" value="1"/>
</dbReference>
<evidence type="ECO:0000256" key="3">
    <source>
        <dbReference type="ARBA" id="ARBA00022692"/>
    </source>
</evidence>
<feature type="transmembrane region" description="Helical" evidence="7">
    <location>
        <begin position="142"/>
        <end position="166"/>
    </location>
</feature>
<dbReference type="GO" id="GO:0004129">
    <property type="term" value="F:cytochrome-c oxidase activity"/>
    <property type="evidence" value="ECO:0007669"/>
    <property type="project" value="InterPro"/>
</dbReference>
<dbReference type="PANTHER" id="PTHR11403:SF6">
    <property type="entry name" value="NITRIC OXIDE REDUCTASE SUBUNIT E"/>
    <property type="match status" value="1"/>
</dbReference>
<keyword evidence="4 7" id="KW-1133">Transmembrane helix</keyword>
<dbReference type="EMBL" id="JACHIK010000004">
    <property type="protein sequence ID" value="MBB5042319.1"/>
    <property type="molecule type" value="Genomic_DNA"/>
</dbReference>
<evidence type="ECO:0000256" key="7">
    <source>
        <dbReference type="SAM" id="Phobius"/>
    </source>
</evidence>
<keyword evidence="3 6" id="KW-0812">Transmembrane</keyword>
<evidence type="ECO:0000313" key="10">
    <source>
        <dbReference type="Proteomes" id="UP000535406"/>
    </source>
</evidence>
<protein>
    <submittedName>
        <fullName evidence="9">Cytochrome c oxidase subunit 3</fullName>
    </submittedName>
</protein>
<feature type="transmembrane region" description="Helical" evidence="7">
    <location>
        <begin position="187"/>
        <end position="206"/>
    </location>
</feature>
<keyword evidence="10" id="KW-1185">Reference proteome</keyword>
<name>A0A7W8DTU9_9HYPH</name>
<feature type="transmembrane region" description="Helical" evidence="7">
    <location>
        <begin position="61"/>
        <end position="81"/>
    </location>
</feature>
<comment type="caution">
    <text evidence="9">The sequence shown here is derived from an EMBL/GenBank/DDBJ whole genome shotgun (WGS) entry which is preliminary data.</text>
</comment>
<dbReference type="InterPro" id="IPR000298">
    <property type="entry name" value="Cyt_c_oxidase-like_su3"/>
</dbReference>